<sequence length="82" mass="8930">MQLLMFGGTGGTGRELVQQALDQQFDVTAFVRNPAKLQMQHQRLKIVQGNVHEPAQVAAVIAGHDVILSALGTNQNCTCRRC</sequence>
<dbReference type="AlphaFoldDB" id="A0A238WH23"/>
<dbReference type="GO" id="GO:0016646">
    <property type="term" value="F:oxidoreductase activity, acting on the CH-NH group of donors, NAD or NADP as acceptor"/>
    <property type="evidence" value="ECO:0007669"/>
    <property type="project" value="TreeGrafter"/>
</dbReference>
<dbReference type="InterPro" id="IPR051606">
    <property type="entry name" value="Polyketide_Oxido-like"/>
</dbReference>
<dbReference type="SUPFAM" id="SSF51735">
    <property type="entry name" value="NAD(P)-binding Rossmann-fold domains"/>
    <property type="match status" value="1"/>
</dbReference>
<evidence type="ECO:0000259" key="1">
    <source>
        <dbReference type="Pfam" id="PF13460"/>
    </source>
</evidence>
<dbReference type="Gene3D" id="3.40.50.720">
    <property type="entry name" value="NAD(P)-binding Rossmann-like Domain"/>
    <property type="match status" value="1"/>
</dbReference>
<dbReference type="EMBL" id="FZNS01000002">
    <property type="protein sequence ID" value="SNR45865.1"/>
    <property type="molecule type" value="Genomic_DNA"/>
</dbReference>
<dbReference type="InterPro" id="IPR016040">
    <property type="entry name" value="NAD(P)-bd_dom"/>
</dbReference>
<name>A0A238WH23_9BACT</name>
<reference evidence="3" key="1">
    <citation type="submission" date="2017-06" db="EMBL/GenBank/DDBJ databases">
        <authorList>
            <person name="Varghese N."/>
            <person name="Submissions S."/>
        </authorList>
    </citation>
    <scope>NUCLEOTIDE SEQUENCE [LARGE SCALE GENOMIC DNA]</scope>
    <source>
        <strain evidence="3">DSM 28041</strain>
    </source>
</reference>
<organism evidence="2 3">
    <name type="scientific">Hymenobacter mucosus</name>
    <dbReference type="NCBI Taxonomy" id="1411120"/>
    <lineage>
        <taxon>Bacteria</taxon>
        <taxon>Pseudomonadati</taxon>
        <taxon>Bacteroidota</taxon>
        <taxon>Cytophagia</taxon>
        <taxon>Cytophagales</taxon>
        <taxon>Hymenobacteraceae</taxon>
        <taxon>Hymenobacter</taxon>
    </lineage>
</organism>
<keyword evidence="3" id="KW-1185">Reference proteome</keyword>
<protein>
    <submittedName>
        <fullName evidence="2">NAD(P)H-binding</fullName>
    </submittedName>
</protein>
<evidence type="ECO:0000313" key="3">
    <source>
        <dbReference type="Proteomes" id="UP000198310"/>
    </source>
</evidence>
<accession>A0A238WH23</accession>
<dbReference type="Proteomes" id="UP000198310">
    <property type="component" value="Unassembled WGS sequence"/>
</dbReference>
<feature type="domain" description="NAD(P)-binding" evidence="1">
    <location>
        <begin position="7"/>
        <end position="76"/>
    </location>
</feature>
<dbReference type="PANTHER" id="PTHR43355:SF2">
    <property type="entry name" value="FLAVIN REDUCTASE (NADPH)"/>
    <property type="match status" value="1"/>
</dbReference>
<gene>
    <name evidence="2" type="ORF">SAMN06269173_102602</name>
</gene>
<dbReference type="RefSeq" id="WP_089332097.1">
    <property type="nucleotide sequence ID" value="NZ_FZNS01000002.1"/>
</dbReference>
<dbReference type="InterPro" id="IPR036291">
    <property type="entry name" value="NAD(P)-bd_dom_sf"/>
</dbReference>
<dbReference type="PANTHER" id="PTHR43355">
    <property type="entry name" value="FLAVIN REDUCTASE (NADPH)"/>
    <property type="match status" value="1"/>
</dbReference>
<dbReference type="Pfam" id="PF13460">
    <property type="entry name" value="NAD_binding_10"/>
    <property type="match status" value="1"/>
</dbReference>
<evidence type="ECO:0000313" key="2">
    <source>
        <dbReference type="EMBL" id="SNR45865.1"/>
    </source>
</evidence>
<proteinExistence type="predicted"/>